<feature type="compositionally biased region" description="Basic and acidic residues" evidence="4">
    <location>
        <begin position="45"/>
        <end position="54"/>
    </location>
</feature>
<dbReference type="AlphaFoldDB" id="A0A834YYU2"/>
<dbReference type="EMBL" id="JABCRI010000013">
    <property type="protein sequence ID" value="KAF8394883.1"/>
    <property type="molecule type" value="Genomic_DNA"/>
</dbReference>
<organism evidence="6 7">
    <name type="scientific">Tetracentron sinense</name>
    <name type="common">Spur-leaf</name>
    <dbReference type="NCBI Taxonomy" id="13715"/>
    <lineage>
        <taxon>Eukaryota</taxon>
        <taxon>Viridiplantae</taxon>
        <taxon>Streptophyta</taxon>
        <taxon>Embryophyta</taxon>
        <taxon>Tracheophyta</taxon>
        <taxon>Spermatophyta</taxon>
        <taxon>Magnoliopsida</taxon>
        <taxon>Trochodendrales</taxon>
        <taxon>Trochodendraceae</taxon>
        <taxon>Tetracentron</taxon>
    </lineage>
</organism>
<proteinExistence type="predicted"/>
<evidence type="ECO:0000256" key="2">
    <source>
        <dbReference type="ARBA" id="ARBA00023163"/>
    </source>
</evidence>
<protein>
    <recommendedName>
        <fullName evidence="5">HTH myb-type domain-containing protein</fullName>
    </recommendedName>
</protein>
<dbReference type="PANTHER" id="PTHR31314:SF164">
    <property type="entry name" value="HTH MYB-TYPE DOMAIN-CONTAINING PROTEIN"/>
    <property type="match status" value="1"/>
</dbReference>
<dbReference type="SUPFAM" id="SSF46689">
    <property type="entry name" value="Homeodomain-like"/>
    <property type="match status" value="1"/>
</dbReference>
<dbReference type="PANTHER" id="PTHR31314">
    <property type="entry name" value="MYB FAMILY TRANSCRIPTION FACTOR PHL7-LIKE"/>
    <property type="match status" value="1"/>
</dbReference>
<dbReference type="Proteomes" id="UP000655225">
    <property type="component" value="Unassembled WGS sequence"/>
</dbReference>
<keyword evidence="7" id="KW-1185">Reference proteome</keyword>
<accession>A0A834YYU2</accession>
<feature type="domain" description="HTH myb-type" evidence="5">
    <location>
        <begin position="63"/>
        <end position="123"/>
    </location>
</feature>
<dbReference type="InterPro" id="IPR046955">
    <property type="entry name" value="PHR1-like"/>
</dbReference>
<dbReference type="InterPro" id="IPR001005">
    <property type="entry name" value="SANT/Myb"/>
</dbReference>
<reference evidence="6 7" key="1">
    <citation type="submission" date="2020-04" db="EMBL/GenBank/DDBJ databases">
        <title>Plant Genome Project.</title>
        <authorList>
            <person name="Zhang R.-G."/>
        </authorList>
    </citation>
    <scope>NUCLEOTIDE SEQUENCE [LARGE SCALE GENOMIC DNA]</scope>
    <source>
        <strain evidence="6">YNK0</strain>
        <tissue evidence="6">Leaf</tissue>
    </source>
</reference>
<evidence type="ECO:0000256" key="4">
    <source>
        <dbReference type="SAM" id="MobiDB-lite"/>
    </source>
</evidence>
<gene>
    <name evidence="6" type="ORF">HHK36_018820</name>
</gene>
<dbReference type="GO" id="GO:0003700">
    <property type="term" value="F:DNA-binding transcription factor activity"/>
    <property type="evidence" value="ECO:0007669"/>
    <property type="project" value="InterPro"/>
</dbReference>
<dbReference type="NCBIfam" id="TIGR01557">
    <property type="entry name" value="myb_SHAQKYF"/>
    <property type="match status" value="1"/>
</dbReference>
<feature type="compositionally biased region" description="Basic and acidic residues" evidence="4">
    <location>
        <begin position="346"/>
        <end position="355"/>
    </location>
</feature>
<dbReference type="PROSITE" id="PS51294">
    <property type="entry name" value="HTH_MYB"/>
    <property type="match status" value="1"/>
</dbReference>
<dbReference type="Gene3D" id="1.10.10.60">
    <property type="entry name" value="Homeodomain-like"/>
    <property type="match status" value="1"/>
</dbReference>
<dbReference type="InterPro" id="IPR017930">
    <property type="entry name" value="Myb_dom"/>
</dbReference>
<evidence type="ECO:0000256" key="3">
    <source>
        <dbReference type="ARBA" id="ARBA00023242"/>
    </source>
</evidence>
<dbReference type="OMA" id="SNTFRYR"/>
<keyword evidence="1" id="KW-0805">Transcription regulation</keyword>
<dbReference type="OrthoDB" id="551907at2759"/>
<sequence length="367" mass="42275">MRVSGSIEDSKTSPSDKTEDEDEDEGEEVDDDSKPKNEGNSSKGTVEENERKADSGSVRQYIRSKTPRLRWTPDLHLRFVQAVERLGGQDRATPKLVLQFMDIKGLSIAHIKSHLQMYRSKKIDDPHQVMTQQRYLNEGGDRHIYNLSQLPMLQGFNQRPMSSFRYDDASWTGHANRMHNPYIAGAAMDRTRPQFCGSVAERIFGSNNNGISPNREFNTGNFTFKGQATRRIHETQNEFQLFNDRESWRIQIRPNPMEPNIITQLQEKGREKMSCLNNTISTNTNWRMTLEERNTVKRKALDDNLDLSLSLKIIPRQYEYQKGLEDDVDSNLSLSLFSPSSSKLSRLMEGDDRKEHARRSSTLDLTI</sequence>
<dbReference type="Pfam" id="PF00249">
    <property type="entry name" value="Myb_DNA-binding"/>
    <property type="match status" value="1"/>
</dbReference>
<evidence type="ECO:0000313" key="7">
    <source>
        <dbReference type="Proteomes" id="UP000655225"/>
    </source>
</evidence>
<keyword evidence="2" id="KW-0804">Transcription</keyword>
<comment type="caution">
    <text evidence="6">The sequence shown here is derived from an EMBL/GenBank/DDBJ whole genome shotgun (WGS) entry which is preliminary data.</text>
</comment>
<evidence type="ECO:0000313" key="6">
    <source>
        <dbReference type="EMBL" id="KAF8394883.1"/>
    </source>
</evidence>
<evidence type="ECO:0000259" key="5">
    <source>
        <dbReference type="PROSITE" id="PS51294"/>
    </source>
</evidence>
<dbReference type="InterPro" id="IPR009057">
    <property type="entry name" value="Homeodomain-like_sf"/>
</dbReference>
<name>A0A834YYU2_TETSI</name>
<feature type="region of interest" description="Disordered" evidence="4">
    <location>
        <begin position="1"/>
        <end position="61"/>
    </location>
</feature>
<dbReference type="FunFam" id="1.10.10.60:FF:000002">
    <property type="entry name" value="Myb family transcription factor"/>
    <property type="match status" value="1"/>
</dbReference>
<evidence type="ECO:0000256" key="1">
    <source>
        <dbReference type="ARBA" id="ARBA00023015"/>
    </source>
</evidence>
<feature type="compositionally biased region" description="Acidic residues" evidence="4">
    <location>
        <begin position="18"/>
        <end position="31"/>
    </location>
</feature>
<dbReference type="InterPro" id="IPR006447">
    <property type="entry name" value="Myb_dom_plants"/>
</dbReference>
<feature type="region of interest" description="Disordered" evidence="4">
    <location>
        <begin position="344"/>
        <end position="367"/>
    </location>
</feature>
<keyword evidence="3" id="KW-0539">Nucleus</keyword>
<dbReference type="GO" id="GO:0003677">
    <property type="term" value="F:DNA binding"/>
    <property type="evidence" value="ECO:0007669"/>
    <property type="project" value="InterPro"/>
</dbReference>
<feature type="compositionally biased region" description="Basic and acidic residues" evidence="4">
    <location>
        <begin position="8"/>
        <end position="17"/>
    </location>
</feature>